<reference evidence="2" key="2">
    <citation type="submission" date="2023-05" db="EMBL/GenBank/DDBJ databases">
        <authorList>
            <consortium name="Lawrence Berkeley National Laboratory"/>
            <person name="Steindorff A."/>
            <person name="Hensen N."/>
            <person name="Bonometti L."/>
            <person name="Westerberg I."/>
            <person name="Brannstrom I.O."/>
            <person name="Guillou S."/>
            <person name="Cros-Aarteil S."/>
            <person name="Calhoun S."/>
            <person name="Haridas S."/>
            <person name="Kuo A."/>
            <person name="Mondo S."/>
            <person name="Pangilinan J."/>
            <person name="Riley R."/>
            <person name="Labutti K."/>
            <person name="Andreopoulos B."/>
            <person name="Lipzen A."/>
            <person name="Chen C."/>
            <person name="Yanf M."/>
            <person name="Daum C."/>
            <person name="Ng V."/>
            <person name="Clum A."/>
            <person name="Ohm R."/>
            <person name="Martin F."/>
            <person name="Silar P."/>
            <person name="Natvig D."/>
            <person name="Lalanne C."/>
            <person name="Gautier V."/>
            <person name="Ament-Velasquez S.L."/>
            <person name="Kruys A."/>
            <person name="Hutchinson M.I."/>
            <person name="Powell A.J."/>
            <person name="Barry K."/>
            <person name="Miller A.N."/>
            <person name="Grigoriev I.V."/>
            <person name="Debuchy R."/>
            <person name="Gladieux P."/>
            <person name="Thoren M.H."/>
            <person name="Johannesson H."/>
        </authorList>
    </citation>
    <scope>NUCLEOTIDE SEQUENCE</scope>
    <source>
        <strain evidence="2">CBS 892.96</strain>
    </source>
</reference>
<keyword evidence="3" id="KW-1185">Reference proteome</keyword>
<evidence type="ECO:0000313" key="2">
    <source>
        <dbReference type="EMBL" id="KAK4172510.1"/>
    </source>
</evidence>
<feature type="compositionally biased region" description="Basic and acidic residues" evidence="1">
    <location>
        <begin position="71"/>
        <end position="87"/>
    </location>
</feature>
<dbReference type="EMBL" id="MU866416">
    <property type="protein sequence ID" value="KAK4172510.1"/>
    <property type="molecule type" value="Genomic_DNA"/>
</dbReference>
<protein>
    <submittedName>
        <fullName evidence="2">Uncharacterized protein</fullName>
    </submittedName>
</protein>
<name>A0AAN7A403_9PEZI</name>
<feature type="compositionally biased region" description="Polar residues" evidence="1">
    <location>
        <begin position="121"/>
        <end position="131"/>
    </location>
</feature>
<comment type="caution">
    <text evidence="2">The sequence shown here is derived from an EMBL/GenBank/DDBJ whole genome shotgun (WGS) entry which is preliminary data.</text>
</comment>
<dbReference type="AlphaFoldDB" id="A0AAN7A403"/>
<accession>A0AAN7A403</accession>
<proteinExistence type="predicted"/>
<evidence type="ECO:0000313" key="3">
    <source>
        <dbReference type="Proteomes" id="UP001302321"/>
    </source>
</evidence>
<sequence length="166" mass="18779">MSRKWPVDGDNSDLPHGFKKIEYDADARMYFYKKGNQLYTARSNTSPMIPIPNRATSNISPEGFRQGFPNADRDEGKDDGVRQEIKRRVSGLTRSITRRVTGRKQNKNKSENHNFNRAGPASSQSRPSSLQDAKRACFGDYASDEDEAPATTFDEIFAKLPRMNTI</sequence>
<feature type="region of interest" description="Disordered" evidence="1">
    <location>
        <begin position="43"/>
        <end position="150"/>
    </location>
</feature>
<reference evidence="2" key="1">
    <citation type="journal article" date="2023" name="Mol. Phylogenet. Evol.">
        <title>Genome-scale phylogeny and comparative genomics of the fungal order Sordariales.</title>
        <authorList>
            <person name="Hensen N."/>
            <person name="Bonometti L."/>
            <person name="Westerberg I."/>
            <person name="Brannstrom I.O."/>
            <person name="Guillou S."/>
            <person name="Cros-Aarteil S."/>
            <person name="Calhoun S."/>
            <person name="Haridas S."/>
            <person name="Kuo A."/>
            <person name="Mondo S."/>
            <person name="Pangilinan J."/>
            <person name="Riley R."/>
            <person name="LaButti K."/>
            <person name="Andreopoulos B."/>
            <person name="Lipzen A."/>
            <person name="Chen C."/>
            <person name="Yan M."/>
            <person name="Daum C."/>
            <person name="Ng V."/>
            <person name="Clum A."/>
            <person name="Steindorff A."/>
            <person name="Ohm R.A."/>
            <person name="Martin F."/>
            <person name="Silar P."/>
            <person name="Natvig D.O."/>
            <person name="Lalanne C."/>
            <person name="Gautier V."/>
            <person name="Ament-Velasquez S.L."/>
            <person name="Kruys A."/>
            <person name="Hutchinson M.I."/>
            <person name="Powell A.J."/>
            <person name="Barry K."/>
            <person name="Miller A.N."/>
            <person name="Grigoriev I.V."/>
            <person name="Debuchy R."/>
            <person name="Gladieux P."/>
            <person name="Hiltunen Thoren M."/>
            <person name="Johannesson H."/>
        </authorList>
    </citation>
    <scope>NUCLEOTIDE SEQUENCE</scope>
    <source>
        <strain evidence="2">CBS 892.96</strain>
    </source>
</reference>
<feature type="compositionally biased region" description="Basic residues" evidence="1">
    <location>
        <begin position="96"/>
        <end position="107"/>
    </location>
</feature>
<dbReference type="Proteomes" id="UP001302321">
    <property type="component" value="Unassembled WGS sequence"/>
</dbReference>
<organism evidence="2 3">
    <name type="scientific">Triangularia setosa</name>
    <dbReference type="NCBI Taxonomy" id="2587417"/>
    <lineage>
        <taxon>Eukaryota</taxon>
        <taxon>Fungi</taxon>
        <taxon>Dikarya</taxon>
        <taxon>Ascomycota</taxon>
        <taxon>Pezizomycotina</taxon>
        <taxon>Sordariomycetes</taxon>
        <taxon>Sordariomycetidae</taxon>
        <taxon>Sordariales</taxon>
        <taxon>Podosporaceae</taxon>
        <taxon>Triangularia</taxon>
    </lineage>
</organism>
<evidence type="ECO:0000256" key="1">
    <source>
        <dbReference type="SAM" id="MobiDB-lite"/>
    </source>
</evidence>
<gene>
    <name evidence="2" type="ORF">QBC36DRAFT_247352</name>
</gene>